<feature type="domain" description="Aminotransferase class V" evidence="9">
    <location>
        <begin position="19"/>
        <end position="388"/>
    </location>
</feature>
<dbReference type="CDD" id="cd06453">
    <property type="entry name" value="SufS_like"/>
    <property type="match status" value="1"/>
</dbReference>
<keyword evidence="4 8" id="KW-0808">Transferase</keyword>
<dbReference type="GO" id="GO:0031071">
    <property type="term" value="F:cysteine desulfurase activity"/>
    <property type="evidence" value="ECO:0007669"/>
    <property type="project" value="UniProtKB-UniRule"/>
</dbReference>
<keyword evidence="5 8" id="KW-0663">Pyridoxal phosphate</keyword>
<gene>
    <name evidence="10" type="ORF">GCM10011365_00430</name>
</gene>
<reference evidence="10" key="2">
    <citation type="submission" date="2020-09" db="EMBL/GenBank/DDBJ databases">
        <authorList>
            <person name="Sun Q."/>
            <person name="Zhou Y."/>
        </authorList>
    </citation>
    <scope>NUCLEOTIDE SEQUENCE</scope>
    <source>
        <strain evidence="10">CGMCC 1.12181</strain>
    </source>
</reference>
<dbReference type="Gene3D" id="3.40.640.10">
    <property type="entry name" value="Type I PLP-dependent aspartate aminotransferase-like (Major domain)"/>
    <property type="match status" value="1"/>
</dbReference>
<dbReference type="EMBL" id="BMEO01000001">
    <property type="protein sequence ID" value="GGF83418.1"/>
    <property type="molecule type" value="Genomic_DNA"/>
</dbReference>
<reference evidence="10" key="1">
    <citation type="journal article" date="2014" name="Int. J. Syst. Evol. Microbiol.">
        <title>Complete genome sequence of Corynebacterium casei LMG S-19264T (=DSM 44701T), isolated from a smear-ripened cheese.</title>
        <authorList>
            <consortium name="US DOE Joint Genome Institute (JGI-PGF)"/>
            <person name="Walter F."/>
            <person name="Albersmeier A."/>
            <person name="Kalinowski J."/>
            <person name="Ruckert C."/>
        </authorList>
    </citation>
    <scope>NUCLEOTIDE SEQUENCE</scope>
    <source>
        <strain evidence="10">CGMCC 1.12181</strain>
    </source>
</reference>
<organism evidence="10 11">
    <name type="scientific">Marinicella pacifica</name>
    <dbReference type="NCBI Taxonomy" id="1171543"/>
    <lineage>
        <taxon>Bacteria</taxon>
        <taxon>Pseudomonadati</taxon>
        <taxon>Pseudomonadota</taxon>
        <taxon>Gammaproteobacteria</taxon>
        <taxon>Lysobacterales</taxon>
        <taxon>Marinicellaceae</taxon>
        <taxon>Marinicella</taxon>
    </lineage>
</organism>
<evidence type="ECO:0000256" key="4">
    <source>
        <dbReference type="ARBA" id="ARBA00022679"/>
    </source>
</evidence>
<comment type="similarity">
    <text evidence="3 8">Belongs to the class-V pyridoxal-phosphate-dependent aminotransferase family. Csd subfamily.</text>
</comment>
<dbReference type="SUPFAM" id="SSF53383">
    <property type="entry name" value="PLP-dependent transferases"/>
    <property type="match status" value="1"/>
</dbReference>
<dbReference type="InterPro" id="IPR015424">
    <property type="entry name" value="PyrdxlP-dep_Trfase"/>
</dbReference>
<name>A0A917FI77_9GAMM</name>
<protein>
    <recommendedName>
        <fullName evidence="8">Cysteine desulfurase</fullName>
        <ecNumber evidence="8">2.8.1.7</ecNumber>
    </recommendedName>
</protein>
<dbReference type="InterPro" id="IPR016454">
    <property type="entry name" value="Cysteine_dSase"/>
</dbReference>
<evidence type="ECO:0000256" key="6">
    <source>
        <dbReference type="ARBA" id="ARBA00050776"/>
    </source>
</evidence>
<dbReference type="GO" id="GO:0030170">
    <property type="term" value="F:pyridoxal phosphate binding"/>
    <property type="evidence" value="ECO:0007669"/>
    <property type="project" value="UniProtKB-UniRule"/>
</dbReference>
<evidence type="ECO:0000313" key="11">
    <source>
        <dbReference type="Proteomes" id="UP000605253"/>
    </source>
</evidence>
<comment type="function">
    <text evidence="2 8">Catalyzes the removal of elemental sulfur and selenium atoms from L-cysteine, L-cystine, L-selenocysteine, and L-selenocystine to produce L-alanine.</text>
</comment>
<evidence type="ECO:0000256" key="7">
    <source>
        <dbReference type="RuleBase" id="RU004504"/>
    </source>
</evidence>
<dbReference type="PANTHER" id="PTHR43586:SF8">
    <property type="entry name" value="CYSTEINE DESULFURASE 1, CHLOROPLASTIC"/>
    <property type="match status" value="1"/>
</dbReference>
<dbReference type="NCBIfam" id="TIGR01979">
    <property type="entry name" value="sufS"/>
    <property type="match status" value="1"/>
</dbReference>
<dbReference type="GO" id="GO:0006534">
    <property type="term" value="P:cysteine metabolic process"/>
    <property type="evidence" value="ECO:0007669"/>
    <property type="project" value="UniProtKB-UniRule"/>
</dbReference>
<evidence type="ECO:0000313" key="10">
    <source>
        <dbReference type="EMBL" id="GGF83418.1"/>
    </source>
</evidence>
<dbReference type="PIRSF" id="PIRSF005572">
    <property type="entry name" value="NifS"/>
    <property type="match status" value="1"/>
</dbReference>
<keyword evidence="11" id="KW-1185">Reference proteome</keyword>
<dbReference type="PROSITE" id="PS00595">
    <property type="entry name" value="AA_TRANSFER_CLASS_5"/>
    <property type="match status" value="1"/>
</dbReference>
<dbReference type="PANTHER" id="PTHR43586">
    <property type="entry name" value="CYSTEINE DESULFURASE"/>
    <property type="match status" value="1"/>
</dbReference>
<dbReference type="EC" id="2.8.1.7" evidence="8"/>
<dbReference type="InterPro" id="IPR010970">
    <property type="entry name" value="Cys_dSase_SufS"/>
</dbReference>
<dbReference type="InterPro" id="IPR015421">
    <property type="entry name" value="PyrdxlP-dep_Trfase_major"/>
</dbReference>
<evidence type="ECO:0000256" key="5">
    <source>
        <dbReference type="ARBA" id="ARBA00022898"/>
    </source>
</evidence>
<comment type="caution">
    <text evidence="10">The sequence shown here is derived from an EMBL/GenBank/DDBJ whole genome shotgun (WGS) entry which is preliminary data.</text>
</comment>
<dbReference type="AlphaFoldDB" id="A0A917FI77"/>
<sequence>MLREAFPCLHQQVNGKDLVYFDNAATAMRPQVVIDAVNDYYCRHNANIHRGVHCLSGRATDLYEQARASLARLIHAPSPDNLIFVRGCTEAVNLVAQTFVRERLKPGDEILISHLEHHSNIVPWQILCQQTGAKLKVIPMNDRGELVLDELDTLMNERTKFMSVIHVSNALGTINPVKELIAKAHAKDIPVLVDGAQSTPHLKVDVQDLDCDFYTVSGHKMYGPTGSGVLYGKATHLEAMPPYHGGGEMISKVTFEETVYNKVPAKFEAGTPNIAGGIGLGAAAEFMLDVGLEAIAQREDHLKQYTEQALKTIPGLRILGEASQKSPVFSFLIDGIHPHDIGTIIDHHGVAIRTGHHCTMPIFQFFDVPGSCRASLAFYNTEHEVDILVESLNQAKAMFS</sequence>
<dbReference type="RefSeq" id="WP_188363654.1">
    <property type="nucleotide sequence ID" value="NZ_BAABJF010000011.1"/>
</dbReference>
<evidence type="ECO:0000259" key="9">
    <source>
        <dbReference type="Pfam" id="PF00266"/>
    </source>
</evidence>
<dbReference type="InterPro" id="IPR020578">
    <property type="entry name" value="Aminotrans_V_PyrdxlP_BS"/>
</dbReference>
<evidence type="ECO:0000256" key="1">
    <source>
        <dbReference type="ARBA" id="ARBA00001933"/>
    </source>
</evidence>
<dbReference type="Pfam" id="PF00266">
    <property type="entry name" value="Aminotran_5"/>
    <property type="match status" value="1"/>
</dbReference>
<proteinExistence type="inferred from homology"/>
<comment type="cofactor">
    <cofactor evidence="1 7">
        <name>pyridoxal 5'-phosphate</name>
        <dbReference type="ChEBI" id="CHEBI:597326"/>
    </cofactor>
</comment>
<dbReference type="InterPro" id="IPR015422">
    <property type="entry name" value="PyrdxlP-dep_Trfase_small"/>
</dbReference>
<dbReference type="Proteomes" id="UP000605253">
    <property type="component" value="Unassembled WGS sequence"/>
</dbReference>
<accession>A0A917FI77</accession>
<comment type="catalytic activity">
    <reaction evidence="6 8">
        <text>(sulfur carrier)-H + L-cysteine = (sulfur carrier)-SH + L-alanine</text>
        <dbReference type="Rhea" id="RHEA:43892"/>
        <dbReference type="Rhea" id="RHEA-COMP:14737"/>
        <dbReference type="Rhea" id="RHEA-COMP:14739"/>
        <dbReference type="ChEBI" id="CHEBI:29917"/>
        <dbReference type="ChEBI" id="CHEBI:35235"/>
        <dbReference type="ChEBI" id="CHEBI:57972"/>
        <dbReference type="ChEBI" id="CHEBI:64428"/>
        <dbReference type="EC" id="2.8.1.7"/>
    </reaction>
</comment>
<dbReference type="Gene3D" id="3.90.1150.10">
    <property type="entry name" value="Aspartate Aminotransferase, domain 1"/>
    <property type="match status" value="1"/>
</dbReference>
<evidence type="ECO:0000256" key="3">
    <source>
        <dbReference type="ARBA" id="ARBA00010447"/>
    </source>
</evidence>
<dbReference type="InterPro" id="IPR000192">
    <property type="entry name" value="Aminotrans_V_dom"/>
</dbReference>
<evidence type="ECO:0000256" key="8">
    <source>
        <dbReference type="RuleBase" id="RU004506"/>
    </source>
</evidence>
<evidence type="ECO:0000256" key="2">
    <source>
        <dbReference type="ARBA" id="ARBA00002824"/>
    </source>
</evidence>